<evidence type="ECO:0000313" key="2">
    <source>
        <dbReference type="EMBL" id="KAF6755185.1"/>
    </source>
</evidence>
<reference evidence="2 3" key="1">
    <citation type="submission" date="2020-07" db="EMBL/GenBank/DDBJ databases">
        <title>Comparative genomics of pyrophilous fungi reveals a link between fire events and developmental genes.</title>
        <authorList>
            <consortium name="DOE Joint Genome Institute"/>
            <person name="Steindorff A.S."/>
            <person name="Carver A."/>
            <person name="Calhoun S."/>
            <person name="Stillman K."/>
            <person name="Liu H."/>
            <person name="Lipzen A."/>
            <person name="Pangilinan J."/>
            <person name="Labutti K."/>
            <person name="Bruns T.D."/>
            <person name="Grigoriev I.V."/>
        </authorList>
    </citation>
    <scope>NUCLEOTIDE SEQUENCE [LARGE SCALE GENOMIC DNA]</scope>
    <source>
        <strain evidence="2 3">CBS 144469</strain>
    </source>
</reference>
<dbReference type="InterPro" id="IPR000182">
    <property type="entry name" value="GNAT_dom"/>
</dbReference>
<dbReference type="GO" id="GO:0005737">
    <property type="term" value="C:cytoplasm"/>
    <property type="evidence" value="ECO:0007669"/>
    <property type="project" value="TreeGrafter"/>
</dbReference>
<keyword evidence="2" id="KW-0012">Acyltransferase</keyword>
<dbReference type="GO" id="GO:0008999">
    <property type="term" value="F:protein-N-terminal-alanine acetyltransferase activity"/>
    <property type="evidence" value="ECO:0007669"/>
    <property type="project" value="TreeGrafter"/>
</dbReference>
<keyword evidence="2" id="KW-0808">Transferase</keyword>
<dbReference type="Pfam" id="PF13302">
    <property type="entry name" value="Acetyltransf_3"/>
    <property type="match status" value="1"/>
</dbReference>
<dbReference type="PROSITE" id="PS51186">
    <property type="entry name" value="GNAT"/>
    <property type="match status" value="1"/>
</dbReference>
<dbReference type="EMBL" id="JACGCI010000031">
    <property type="protein sequence ID" value="KAF6755185.1"/>
    <property type="molecule type" value="Genomic_DNA"/>
</dbReference>
<name>A0A8H6HY82_9AGAR</name>
<dbReference type="AlphaFoldDB" id="A0A8H6HY82"/>
<organism evidence="2 3">
    <name type="scientific">Ephemerocybe angulata</name>
    <dbReference type="NCBI Taxonomy" id="980116"/>
    <lineage>
        <taxon>Eukaryota</taxon>
        <taxon>Fungi</taxon>
        <taxon>Dikarya</taxon>
        <taxon>Basidiomycota</taxon>
        <taxon>Agaricomycotina</taxon>
        <taxon>Agaricomycetes</taxon>
        <taxon>Agaricomycetidae</taxon>
        <taxon>Agaricales</taxon>
        <taxon>Agaricineae</taxon>
        <taxon>Psathyrellaceae</taxon>
        <taxon>Ephemerocybe</taxon>
    </lineage>
</organism>
<gene>
    <name evidence="2" type="ORF">DFP72DRAFT_897431</name>
</gene>
<feature type="domain" description="N-acetyltransferase" evidence="1">
    <location>
        <begin position="45"/>
        <end position="205"/>
    </location>
</feature>
<comment type="caution">
    <text evidence="2">The sequence shown here is derived from an EMBL/GenBank/DDBJ whole genome shotgun (WGS) entry which is preliminary data.</text>
</comment>
<dbReference type="Proteomes" id="UP000521943">
    <property type="component" value="Unassembled WGS sequence"/>
</dbReference>
<dbReference type="InterPro" id="IPR016181">
    <property type="entry name" value="Acyl_CoA_acyltransferase"/>
</dbReference>
<protein>
    <submittedName>
        <fullName evidence="2">Acyl-CoA N-acyltransferase</fullName>
    </submittedName>
</protein>
<dbReference type="Gene3D" id="3.40.630.30">
    <property type="match status" value="1"/>
</dbReference>
<proteinExistence type="predicted"/>
<dbReference type="PANTHER" id="PTHR43441">
    <property type="entry name" value="RIBOSOMAL-PROTEIN-SERINE ACETYLTRANSFERASE"/>
    <property type="match status" value="1"/>
</dbReference>
<keyword evidence="3" id="KW-1185">Reference proteome</keyword>
<dbReference type="InterPro" id="IPR051908">
    <property type="entry name" value="Ribosomal_N-acetyltransferase"/>
</dbReference>
<dbReference type="OrthoDB" id="64477at2759"/>
<evidence type="ECO:0000313" key="3">
    <source>
        <dbReference type="Proteomes" id="UP000521943"/>
    </source>
</evidence>
<dbReference type="PANTHER" id="PTHR43441:SF11">
    <property type="entry name" value="RIBOSOMAL-PROTEIN-SERINE ACETYLTRANSFERASE"/>
    <property type="match status" value="1"/>
</dbReference>
<dbReference type="GO" id="GO:1990189">
    <property type="term" value="F:protein N-terminal-serine acetyltransferase activity"/>
    <property type="evidence" value="ECO:0007669"/>
    <property type="project" value="TreeGrafter"/>
</dbReference>
<sequence>MTSTLLPHGLVLFSPDFRVKLVLPGPEDDKHIARLRSIPSVQKHMPLLPALTKDEATIQRELRSQDPSILDVAIYARATMLHEDDEDGESYSFAGVSGVFGINAEHLACEAGIIIAPEWQGKGLTTPVLYTLLKYMFEHRDMHRVHFETSAENVAMNGWLVKVARARLEGRRRKAWRSVGGSWVDVNGFVILDDEWDESMRRSLETKMGTKRVLL</sequence>
<evidence type="ECO:0000259" key="1">
    <source>
        <dbReference type="PROSITE" id="PS51186"/>
    </source>
</evidence>
<dbReference type="SUPFAM" id="SSF55729">
    <property type="entry name" value="Acyl-CoA N-acyltransferases (Nat)"/>
    <property type="match status" value="1"/>
</dbReference>
<accession>A0A8H6HY82</accession>